<accession>A0AAW0F8K3</accession>
<dbReference type="EMBL" id="JASBNA010000093">
    <property type="protein sequence ID" value="KAK7677235.1"/>
    <property type="molecule type" value="Genomic_DNA"/>
</dbReference>
<reference evidence="1 2" key="1">
    <citation type="submission" date="2022-09" db="EMBL/GenBank/DDBJ databases">
        <authorList>
            <person name="Palmer J.M."/>
        </authorList>
    </citation>
    <scope>NUCLEOTIDE SEQUENCE [LARGE SCALE GENOMIC DNA]</scope>
    <source>
        <strain evidence="1 2">DSM 7382</strain>
    </source>
</reference>
<comment type="caution">
    <text evidence="1">The sequence shown here is derived from an EMBL/GenBank/DDBJ whole genome shotgun (WGS) entry which is preliminary data.</text>
</comment>
<proteinExistence type="predicted"/>
<name>A0AAW0F8K3_9APHY</name>
<dbReference type="Proteomes" id="UP001385951">
    <property type="component" value="Unassembled WGS sequence"/>
</dbReference>
<keyword evidence="2" id="KW-1185">Reference proteome</keyword>
<gene>
    <name evidence="1" type="ORF">QCA50_019829</name>
</gene>
<evidence type="ECO:0000313" key="2">
    <source>
        <dbReference type="Proteomes" id="UP001385951"/>
    </source>
</evidence>
<protein>
    <submittedName>
        <fullName evidence="1">Uncharacterized protein</fullName>
    </submittedName>
</protein>
<organism evidence="1 2">
    <name type="scientific">Cerrena zonata</name>
    <dbReference type="NCBI Taxonomy" id="2478898"/>
    <lineage>
        <taxon>Eukaryota</taxon>
        <taxon>Fungi</taxon>
        <taxon>Dikarya</taxon>
        <taxon>Basidiomycota</taxon>
        <taxon>Agaricomycotina</taxon>
        <taxon>Agaricomycetes</taxon>
        <taxon>Polyporales</taxon>
        <taxon>Cerrenaceae</taxon>
        <taxon>Cerrena</taxon>
    </lineage>
</organism>
<sequence>MSQVKTERRLDNPRDVFTKKPGDKFAFRARVHHIHPLMPRSSSLYSSTRASSQETIMPCPRIWFVRWRVLTASLSYLLRGSKDQLKLVKSTTIHGVEIKIEKLLVVAAPISHFPF</sequence>
<dbReference type="AlphaFoldDB" id="A0AAW0F8K3"/>
<evidence type="ECO:0000313" key="1">
    <source>
        <dbReference type="EMBL" id="KAK7677235.1"/>
    </source>
</evidence>